<dbReference type="KEGG" id="loa:LOAG_01029"/>
<dbReference type="CTD" id="9938399"/>
<evidence type="ECO:0000313" key="1">
    <source>
        <dbReference type="EMBL" id="EFO27458.1"/>
    </source>
</evidence>
<dbReference type="RefSeq" id="XP_003136617.1">
    <property type="nucleotide sequence ID" value="XM_003136569.1"/>
</dbReference>
<dbReference type="EMBL" id="JH712194">
    <property type="protein sequence ID" value="EFO27458.1"/>
    <property type="molecule type" value="Genomic_DNA"/>
</dbReference>
<accession>A0A1S0U9U8</accession>
<organism evidence="1">
    <name type="scientific">Loa loa</name>
    <name type="common">Eye worm</name>
    <name type="synonym">Filaria loa</name>
    <dbReference type="NCBI Taxonomy" id="7209"/>
    <lineage>
        <taxon>Eukaryota</taxon>
        <taxon>Metazoa</taxon>
        <taxon>Ecdysozoa</taxon>
        <taxon>Nematoda</taxon>
        <taxon>Chromadorea</taxon>
        <taxon>Rhabditida</taxon>
        <taxon>Spirurina</taxon>
        <taxon>Spiruromorpha</taxon>
        <taxon>Filarioidea</taxon>
        <taxon>Onchocercidae</taxon>
        <taxon>Loa</taxon>
    </lineage>
</organism>
<reference evidence="1" key="1">
    <citation type="submission" date="2012-04" db="EMBL/GenBank/DDBJ databases">
        <title>The Genome Sequence of Loa loa.</title>
        <authorList>
            <consortium name="The Broad Institute Genome Sequencing Platform"/>
            <consortium name="Broad Institute Genome Sequencing Center for Infectious Disease"/>
            <person name="Nutman T.B."/>
            <person name="Fink D.L."/>
            <person name="Russ C."/>
            <person name="Young S."/>
            <person name="Zeng Q."/>
            <person name="Gargeya S."/>
            <person name="Alvarado L."/>
            <person name="Berlin A."/>
            <person name="Chapman S.B."/>
            <person name="Chen Z."/>
            <person name="Freedman E."/>
            <person name="Gellesch M."/>
            <person name="Goldberg J."/>
            <person name="Griggs A."/>
            <person name="Gujja S."/>
            <person name="Heilman E.R."/>
            <person name="Heiman D."/>
            <person name="Howarth C."/>
            <person name="Mehta T."/>
            <person name="Neiman D."/>
            <person name="Pearson M."/>
            <person name="Roberts A."/>
            <person name="Saif S."/>
            <person name="Shea T."/>
            <person name="Shenoy N."/>
            <person name="Sisk P."/>
            <person name="Stolte C."/>
            <person name="Sykes S."/>
            <person name="White J."/>
            <person name="Yandava C."/>
            <person name="Haas B."/>
            <person name="Henn M.R."/>
            <person name="Nusbaum C."/>
            <person name="Birren B."/>
        </authorList>
    </citation>
    <scope>NUCLEOTIDE SEQUENCE [LARGE SCALE GENOMIC DNA]</scope>
</reference>
<dbReference type="AlphaFoldDB" id="A0A1S0U9U8"/>
<dbReference type="OrthoDB" id="5845795at2759"/>
<dbReference type="InParanoid" id="A0A1S0U9U8"/>
<sequence length="103" mass="12086">MCFIEVGTTNQRGRKNPVFVSVKENRRQPKLYWDSTGATDQVSKKAERSLNERVRQLSGTDQAARKEESFLRSYLGFYFKIPVHFIESPTLTLRIRPPSFIFW</sequence>
<proteinExistence type="predicted"/>
<dbReference type="GeneID" id="9938399"/>
<protein>
    <submittedName>
        <fullName evidence="1">Uncharacterized protein</fullName>
    </submittedName>
</protein>
<gene>
    <name evidence="1" type="ORF">LOAG_01029</name>
</gene>
<name>A0A1S0U9U8_LOALO</name>